<dbReference type="RefSeq" id="XP_004185520.1">
    <property type="nucleotide sequence ID" value="XM_004185472.1"/>
</dbReference>
<dbReference type="EMBL" id="KB207015">
    <property type="protein sequence ID" value="ELP86174.1"/>
    <property type="molecule type" value="Genomic_DNA"/>
</dbReference>
<reference evidence="1 2" key="1">
    <citation type="submission" date="2012-10" db="EMBL/GenBank/DDBJ databases">
        <authorList>
            <person name="Zafar N."/>
            <person name="Inman J."/>
            <person name="Hall N."/>
            <person name="Lorenzi H."/>
            <person name="Caler E."/>
        </authorList>
    </citation>
    <scope>NUCLEOTIDE SEQUENCE [LARGE SCALE GENOMIC DNA]</scope>
    <source>
        <strain evidence="1 2">IP1</strain>
    </source>
</reference>
<organism evidence="1 2">
    <name type="scientific">Entamoeba invadens IP1</name>
    <dbReference type="NCBI Taxonomy" id="370355"/>
    <lineage>
        <taxon>Eukaryota</taxon>
        <taxon>Amoebozoa</taxon>
        <taxon>Evosea</taxon>
        <taxon>Archamoebae</taxon>
        <taxon>Mastigamoebida</taxon>
        <taxon>Entamoebidae</taxon>
        <taxon>Entamoeba</taxon>
    </lineage>
</organism>
<keyword evidence="2" id="KW-1185">Reference proteome</keyword>
<sequence length="238" mass="27902">MPAKNLAICLSPCLLFCEKTELVDCGYATIAIEEIINGFEFVFDTSNEVFSKEKYKEVFGRKILRASDDNKLSDFLNTPIQSPRSLQSPREKFFEKEENTMLSKSSKKTKKVNTFSKLSQIDFDEEKEKNKNKNRFSKNIHKFVKYREKEKTYRTSKTAEQNEKLKKEILEFHKKCQVQKVDSPRELLKHTESNEEVLIEKPELFDTFEAPSPLKSSPEIGKRPKREKIEKNKFKVVV</sequence>
<dbReference type="AlphaFoldDB" id="A0A0A1TXT9"/>
<name>A0A0A1TXT9_ENTIV</name>
<dbReference type="Proteomes" id="UP000014680">
    <property type="component" value="Unassembled WGS sequence"/>
</dbReference>
<protein>
    <recommendedName>
        <fullName evidence="3">Rho-GAP domain-containing protein</fullName>
    </recommendedName>
</protein>
<dbReference type="SUPFAM" id="SSF48350">
    <property type="entry name" value="GTPase activation domain, GAP"/>
    <property type="match status" value="1"/>
</dbReference>
<accession>A0A0A1TXT9</accession>
<dbReference type="InterPro" id="IPR008936">
    <property type="entry name" value="Rho_GTPase_activation_prot"/>
</dbReference>
<dbReference type="OrthoDB" id="29546at2759"/>
<gene>
    <name evidence="1" type="ORF">EIN_328710</name>
</gene>
<proteinExistence type="predicted"/>
<evidence type="ECO:0008006" key="3">
    <source>
        <dbReference type="Google" id="ProtNLM"/>
    </source>
</evidence>
<evidence type="ECO:0000313" key="1">
    <source>
        <dbReference type="EMBL" id="ELP86174.1"/>
    </source>
</evidence>
<dbReference type="KEGG" id="eiv:EIN_328710"/>
<dbReference type="VEuPathDB" id="AmoebaDB:EIN_328710"/>
<dbReference type="GeneID" id="14885124"/>
<evidence type="ECO:0000313" key="2">
    <source>
        <dbReference type="Proteomes" id="UP000014680"/>
    </source>
</evidence>